<name>A0ABT7P632_MYCIT</name>
<dbReference type="Proteomes" id="UP001529272">
    <property type="component" value="Unassembled WGS sequence"/>
</dbReference>
<proteinExistence type="predicted"/>
<dbReference type="RefSeq" id="WP_142304867.1">
    <property type="nucleotide sequence ID" value="NZ_CP012886.2"/>
</dbReference>
<dbReference type="EMBL" id="JASZZX010000025">
    <property type="protein sequence ID" value="MDM3928744.1"/>
    <property type="molecule type" value="Genomic_DNA"/>
</dbReference>
<accession>A0ABT7P632</accession>
<organism evidence="1 2">
    <name type="scientific">Mycobacterium intracellulare subsp. chimaera</name>
    <dbReference type="NCBI Taxonomy" id="222805"/>
    <lineage>
        <taxon>Bacteria</taxon>
        <taxon>Bacillati</taxon>
        <taxon>Actinomycetota</taxon>
        <taxon>Actinomycetes</taxon>
        <taxon>Mycobacteriales</taxon>
        <taxon>Mycobacteriaceae</taxon>
        <taxon>Mycobacterium</taxon>
        <taxon>Mycobacterium avium complex (MAC)</taxon>
    </lineage>
</organism>
<reference evidence="1 2" key="2">
    <citation type="submission" date="2023-06" db="EMBL/GenBank/DDBJ databases">
        <title>Itaconate inhibition of nontuberculous mycobacteria.</title>
        <authorList>
            <person name="Breen P."/>
            <person name="Zimbric M."/>
            <person name="Caverly L."/>
        </authorList>
    </citation>
    <scope>NUCLEOTIDE SEQUENCE [LARGE SCALE GENOMIC DNA]</scope>
    <source>
        <strain evidence="1 2">FLAC1071</strain>
    </source>
</reference>
<gene>
    <name evidence="1" type="ORF">QRB35_22425</name>
</gene>
<evidence type="ECO:0000313" key="1">
    <source>
        <dbReference type="EMBL" id="MDM3928744.1"/>
    </source>
</evidence>
<protein>
    <submittedName>
        <fullName evidence="1">Uncharacterized protein</fullName>
    </submittedName>
</protein>
<sequence length="65" mass="6908">MEGVKRADQLAVGDELVLDDGTNIQVRGVNLPGSEWNPSKGTVRVSLGSLGWCSWPAARNVTVVT</sequence>
<evidence type="ECO:0000313" key="2">
    <source>
        <dbReference type="Proteomes" id="UP001529272"/>
    </source>
</evidence>
<reference evidence="2" key="1">
    <citation type="submission" date="2023-06" db="EMBL/GenBank/DDBJ databases">
        <title>Itaconate inhibition of nontuberculous mycobacteria.</title>
        <authorList>
            <person name="Spilker T."/>
        </authorList>
    </citation>
    <scope>NUCLEOTIDE SEQUENCE [LARGE SCALE GENOMIC DNA]</scope>
    <source>
        <strain evidence="2">FLAC1071</strain>
    </source>
</reference>
<comment type="caution">
    <text evidence="1">The sequence shown here is derived from an EMBL/GenBank/DDBJ whole genome shotgun (WGS) entry which is preliminary data.</text>
</comment>
<keyword evidence="2" id="KW-1185">Reference proteome</keyword>